<accession>A0ABR0HF78</accession>
<dbReference type="Proteomes" id="UP001326199">
    <property type="component" value="Unassembled WGS sequence"/>
</dbReference>
<dbReference type="GeneID" id="87931067"/>
<protein>
    <submittedName>
        <fullName evidence="1">Uncharacterized protein</fullName>
    </submittedName>
</protein>
<organism evidence="1 2">
    <name type="scientific">Podospora pseudopauciseta</name>
    <dbReference type="NCBI Taxonomy" id="2093780"/>
    <lineage>
        <taxon>Eukaryota</taxon>
        <taxon>Fungi</taxon>
        <taxon>Dikarya</taxon>
        <taxon>Ascomycota</taxon>
        <taxon>Pezizomycotina</taxon>
        <taxon>Sordariomycetes</taxon>
        <taxon>Sordariomycetidae</taxon>
        <taxon>Sordariales</taxon>
        <taxon>Podosporaceae</taxon>
        <taxon>Podospora</taxon>
    </lineage>
</organism>
<gene>
    <name evidence="1" type="ORF">QC763_302790</name>
</gene>
<dbReference type="EMBL" id="JAFFHB010000004">
    <property type="protein sequence ID" value="KAK4666718.1"/>
    <property type="molecule type" value="Genomic_DNA"/>
</dbReference>
<proteinExistence type="predicted"/>
<dbReference type="RefSeq" id="XP_062766684.1">
    <property type="nucleotide sequence ID" value="XM_062910724.1"/>
</dbReference>
<evidence type="ECO:0000313" key="2">
    <source>
        <dbReference type="Proteomes" id="UP001326199"/>
    </source>
</evidence>
<name>A0ABR0HF78_9PEZI</name>
<reference evidence="1 2" key="1">
    <citation type="journal article" date="2023" name="bioRxiv">
        <title>High-quality genome assemblies of four members of thePodospora anserinaspecies complex.</title>
        <authorList>
            <person name="Ament-Velasquez S.L."/>
            <person name="Vogan A.A."/>
            <person name="Wallerman O."/>
            <person name="Hartmann F."/>
            <person name="Gautier V."/>
            <person name="Silar P."/>
            <person name="Giraud T."/>
            <person name="Johannesson H."/>
        </authorList>
    </citation>
    <scope>NUCLEOTIDE SEQUENCE [LARGE SCALE GENOMIC DNA]</scope>
    <source>
        <strain evidence="1 2">CBS 411.78</strain>
    </source>
</reference>
<sequence length="98" mass="11356">MESNNSSKNTRERHRGCDEAQVVLDYIDEELSGWRGKWPVDAWSSTELLKEFARFWAMRTFAPSAETRLEALNEDGEKIVSWVTARGHWPILDFLVAI</sequence>
<keyword evidence="2" id="KW-1185">Reference proteome</keyword>
<evidence type="ECO:0000313" key="1">
    <source>
        <dbReference type="EMBL" id="KAK4666718.1"/>
    </source>
</evidence>
<comment type="caution">
    <text evidence="1">The sequence shown here is derived from an EMBL/GenBank/DDBJ whole genome shotgun (WGS) entry which is preliminary data.</text>
</comment>